<dbReference type="EMBL" id="LVVK01000005">
    <property type="protein sequence ID" value="OPB45171.1"/>
    <property type="molecule type" value="Genomic_DNA"/>
</dbReference>
<dbReference type="SUPFAM" id="SSF47336">
    <property type="entry name" value="ACP-like"/>
    <property type="match status" value="1"/>
</dbReference>
<dbReference type="NCBIfam" id="TIGR01746">
    <property type="entry name" value="Thioester-redct"/>
    <property type="match status" value="1"/>
</dbReference>
<evidence type="ECO:0000313" key="7">
    <source>
        <dbReference type="Proteomes" id="UP000191004"/>
    </source>
</evidence>
<evidence type="ECO:0000313" key="6">
    <source>
        <dbReference type="EMBL" id="OPB45171.1"/>
    </source>
</evidence>
<dbReference type="Gene3D" id="3.40.50.980">
    <property type="match status" value="2"/>
</dbReference>
<dbReference type="InterPro" id="IPR036291">
    <property type="entry name" value="NAD(P)-bd_dom_sf"/>
</dbReference>
<proteinExistence type="inferred from homology"/>
<dbReference type="InterPro" id="IPR020845">
    <property type="entry name" value="AMP-binding_CS"/>
</dbReference>
<dbReference type="InterPro" id="IPR009081">
    <property type="entry name" value="PP-bd_ACP"/>
</dbReference>
<dbReference type="SUPFAM" id="SSF56801">
    <property type="entry name" value="Acetyl-CoA synthetase-like"/>
    <property type="match status" value="1"/>
</dbReference>
<evidence type="ECO:0000256" key="4">
    <source>
        <dbReference type="ARBA" id="ARBA00029454"/>
    </source>
</evidence>
<dbReference type="Gene3D" id="1.10.1200.10">
    <property type="entry name" value="ACP-like"/>
    <property type="match status" value="1"/>
</dbReference>
<dbReference type="InterPro" id="IPR036736">
    <property type="entry name" value="ACP-like_sf"/>
</dbReference>
<organism evidence="6 7">
    <name type="scientific">Trichoderma guizhouense</name>
    <dbReference type="NCBI Taxonomy" id="1491466"/>
    <lineage>
        <taxon>Eukaryota</taxon>
        <taxon>Fungi</taxon>
        <taxon>Dikarya</taxon>
        <taxon>Ascomycota</taxon>
        <taxon>Pezizomycotina</taxon>
        <taxon>Sordariomycetes</taxon>
        <taxon>Hypocreomycetidae</taxon>
        <taxon>Hypocreales</taxon>
        <taxon>Hypocreaceae</taxon>
        <taxon>Trichoderma</taxon>
    </lineage>
</organism>
<name>A0A1T3CVS7_9HYPO</name>
<gene>
    <name evidence="6" type="ORF">A0O28_0073770</name>
</gene>
<dbReference type="SUPFAM" id="SSF51735">
    <property type="entry name" value="NAD(P)-binding Rossmann-fold domains"/>
    <property type="match status" value="1"/>
</dbReference>
<dbReference type="AlphaFoldDB" id="A0A1T3CVS7"/>
<dbReference type="PANTHER" id="PTHR44845">
    <property type="entry name" value="CARRIER DOMAIN-CONTAINING PROTEIN"/>
    <property type="match status" value="1"/>
</dbReference>
<dbReference type="PROSITE" id="PS50075">
    <property type="entry name" value="CARRIER"/>
    <property type="match status" value="1"/>
</dbReference>
<reference evidence="6 7" key="1">
    <citation type="submission" date="2016-04" db="EMBL/GenBank/DDBJ databases">
        <title>Multiple horizontal gene transfer events from other fungi enriched the ability of the initially mycotrophic fungus Trichoderma (Ascomycota) to feed on dead plant biomass.</title>
        <authorList>
            <person name="Atanasova L."/>
            <person name="Chenthamara K."/>
            <person name="Zhang J."/>
            <person name="Grujic M."/>
            <person name="Henrissat B."/>
            <person name="Kuo A."/>
            <person name="Aertz A."/>
            <person name="Salamov A."/>
            <person name="Lipzen A."/>
            <person name="Labutti K."/>
            <person name="Barry K."/>
            <person name="Miao Y."/>
            <person name="Rahimi M.J."/>
            <person name="Shen Q."/>
            <person name="Grigoriev I.V."/>
            <person name="Kubicek C.P."/>
            <person name="Druzhinina I.S."/>
        </authorList>
    </citation>
    <scope>NUCLEOTIDE SEQUENCE [LARGE SCALE GENOMIC DNA]</scope>
    <source>
        <strain evidence="6 7">NJAU 4742</strain>
    </source>
</reference>
<keyword evidence="1" id="KW-0596">Phosphopantetheine</keyword>
<dbReference type="PROSITE" id="PS00455">
    <property type="entry name" value="AMP_BINDING"/>
    <property type="match status" value="1"/>
</dbReference>
<dbReference type="PANTHER" id="PTHR44845:SF6">
    <property type="entry name" value="BETA-ALANINE-ACTIVATING ENZYME"/>
    <property type="match status" value="1"/>
</dbReference>
<evidence type="ECO:0000256" key="3">
    <source>
        <dbReference type="ARBA" id="ARBA00022598"/>
    </source>
</evidence>
<sequence>MVSLNLEEIGIGPLVAAMSRSKPDDIAIISDEMPVTYKDLHLMAQSLGNELVEAGIAYQDIVGILTEHGVNHIVSQLAVIYAGGTCLPLEETLSDADIHARLAFANARFLIVDGVNKNRLQFGGVTINVDISKHHSSNTTTLPSQVSLPKDTPSDFRSHVMFSSGTTGVAKGIQILGRGITSLALDEIWGQPTASGQRFGHINSIGFDASLVDIWVALLLGATIVVVDRRELLSPGEFATTLARRDVTTLLITSSLFSKIASFCPNAFSKMHTLMVGGELPSVEACKIVLREGAPKQLVNAYGPTECSIISFYHVITQEDIDMCRMPLGKPVYQTEAYVLDEDGKPVTSPGSGELWLGGPGLSPGYLFNDDKTSEFFIHMVHPNNPKLHIRLYRTGDKIDIYDDYMCWAGRKNREVKLNGHRVQLEVVEMELMRTKLVQNVVALKHTSSISNANHLVACVVYENGQRNFDALLVEAKRRLPKYMLPELIEFEQLPLNSNGKIAHRELSELLEQRFQRRHACILAANTPDFEGFSETEKGLKQLWAQILIAIPTEAINRESNFFLLGGTSLGVTALLGHIHKIFNASLRTNQVYENPLFKDQVSVIEQAQNGQSSGYAKSVTAIMQEDVKLFSDKIEFLSSKAPQRKEICNVLFTGATGFIGPFLLQELLKAPEIGKIRCLVRATTDDQALKRLLDNFKRYGHSVTEVIKSRIEAVAGDFSQPMLGLETNAYNHLVDQTDVVYHLGAHVDYTQPYSGHVEANVRGTYHLLKFASDGYLKPFHYVSSVSAFGPTGLMKEDGLLEEDQSLEPYLEPALQYDNGYGQSQWVADEMVSRLMRRGFPAAIYRLGFTLCSSTNGMGNPDDFMGRLFSDCAKLGSYPLLLNQRKEIMAVDHVAEIIKAISTSDQSLGHAYHITPDVGKCIDMNELFELTGKLCGVELKSLPYSAWINQLKTAQTNTPLRMFPLLPMLEEEVRGQKTRWELYEGMKRFSVDNTVRALERAGVDASILASVTREALGRYLENCLEIGKE</sequence>
<dbReference type="Pfam" id="PF07993">
    <property type="entry name" value="NAD_binding_4"/>
    <property type="match status" value="1"/>
</dbReference>
<protein>
    <submittedName>
        <fullName evidence="6">Non-ribosomal peptide synthetase</fullName>
    </submittedName>
</protein>
<keyword evidence="7" id="KW-1185">Reference proteome</keyword>
<dbReference type="GO" id="GO:0016874">
    <property type="term" value="F:ligase activity"/>
    <property type="evidence" value="ECO:0007669"/>
    <property type="project" value="UniProtKB-KW"/>
</dbReference>
<dbReference type="OrthoDB" id="408177at2759"/>
<dbReference type="Pfam" id="PF00501">
    <property type="entry name" value="AMP-binding"/>
    <property type="match status" value="1"/>
</dbReference>
<dbReference type="Gene3D" id="2.30.38.10">
    <property type="entry name" value="Luciferase, Domain 3"/>
    <property type="match status" value="1"/>
</dbReference>
<keyword evidence="3" id="KW-0436">Ligase</keyword>
<dbReference type="InterPro" id="IPR000873">
    <property type="entry name" value="AMP-dep_synth/lig_dom"/>
</dbReference>
<evidence type="ECO:0000256" key="1">
    <source>
        <dbReference type="ARBA" id="ARBA00022450"/>
    </source>
</evidence>
<dbReference type="Gene3D" id="3.40.50.720">
    <property type="entry name" value="NAD(P)-binding Rossmann-like Domain"/>
    <property type="match status" value="1"/>
</dbReference>
<dbReference type="Pfam" id="PF00550">
    <property type="entry name" value="PP-binding"/>
    <property type="match status" value="1"/>
</dbReference>
<comment type="similarity">
    <text evidence="4">Belongs to the NRP synthetase family.</text>
</comment>
<dbReference type="InterPro" id="IPR045851">
    <property type="entry name" value="AMP-bd_C_sf"/>
</dbReference>
<dbReference type="Gene3D" id="3.30.300.30">
    <property type="match status" value="1"/>
</dbReference>
<dbReference type="Proteomes" id="UP000191004">
    <property type="component" value="Unassembled WGS sequence"/>
</dbReference>
<feature type="domain" description="Carrier" evidence="5">
    <location>
        <begin position="531"/>
        <end position="609"/>
    </location>
</feature>
<keyword evidence="2" id="KW-0597">Phosphoprotein</keyword>
<accession>A0A1T3CVS7</accession>
<evidence type="ECO:0000256" key="2">
    <source>
        <dbReference type="ARBA" id="ARBA00022553"/>
    </source>
</evidence>
<dbReference type="InterPro" id="IPR013120">
    <property type="entry name" value="FAR_NAD-bd"/>
</dbReference>
<dbReference type="InterPro" id="IPR010080">
    <property type="entry name" value="Thioester_reductase-like_dom"/>
</dbReference>
<comment type="caution">
    <text evidence="6">The sequence shown here is derived from an EMBL/GenBank/DDBJ whole genome shotgun (WGS) entry which is preliminary data.</text>
</comment>
<evidence type="ECO:0000259" key="5">
    <source>
        <dbReference type="PROSITE" id="PS50075"/>
    </source>
</evidence>
<dbReference type="CDD" id="cd05235">
    <property type="entry name" value="SDR_e1"/>
    <property type="match status" value="1"/>
</dbReference>